<keyword evidence="6 9" id="KW-0143">Chaperone</keyword>
<dbReference type="HAMAP" id="MF_00303">
    <property type="entry name" value="Trigger_factor_Tig"/>
    <property type="match status" value="1"/>
</dbReference>
<dbReference type="PANTHER" id="PTHR30560:SF3">
    <property type="entry name" value="TRIGGER FACTOR-LIKE PROTEIN TIG, CHLOROPLASTIC"/>
    <property type="match status" value="1"/>
</dbReference>
<evidence type="ECO:0000256" key="4">
    <source>
        <dbReference type="ARBA" id="ARBA00016902"/>
    </source>
</evidence>
<dbReference type="AlphaFoldDB" id="A0A7C5L785"/>
<evidence type="ECO:0000256" key="5">
    <source>
        <dbReference type="ARBA" id="ARBA00023110"/>
    </source>
</evidence>
<evidence type="ECO:0000259" key="12">
    <source>
        <dbReference type="Pfam" id="PF05698"/>
    </source>
</evidence>
<dbReference type="InterPro" id="IPR005215">
    <property type="entry name" value="Trig_fac"/>
</dbReference>
<evidence type="ECO:0000256" key="8">
    <source>
        <dbReference type="ARBA" id="ARBA00029986"/>
    </source>
</evidence>
<dbReference type="SUPFAM" id="SSF102735">
    <property type="entry name" value="Trigger factor ribosome-binding domain"/>
    <property type="match status" value="1"/>
</dbReference>
<dbReference type="InterPro" id="IPR008880">
    <property type="entry name" value="Trigger_fac_C"/>
</dbReference>
<dbReference type="GO" id="GO:0044183">
    <property type="term" value="F:protein folding chaperone"/>
    <property type="evidence" value="ECO:0007669"/>
    <property type="project" value="TreeGrafter"/>
</dbReference>
<gene>
    <name evidence="9 13" type="primary">tig</name>
    <name evidence="13" type="ORF">ENJ61_06120</name>
</gene>
<evidence type="ECO:0000313" key="13">
    <source>
        <dbReference type="EMBL" id="HHJ64467.1"/>
    </source>
</evidence>
<reference evidence="13" key="1">
    <citation type="journal article" date="2020" name="mSystems">
        <title>Genome- and Community-Level Interaction Insights into Carbon Utilization and Element Cycling Functions of Hydrothermarchaeota in Hydrothermal Sediment.</title>
        <authorList>
            <person name="Zhou Z."/>
            <person name="Liu Y."/>
            <person name="Xu W."/>
            <person name="Pan J."/>
            <person name="Luo Z.H."/>
            <person name="Li M."/>
        </authorList>
    </citation>
    <scope>NUCLEOTIDE SEQUENCE [LARGE SCALE GENOMIC DNA]</scope>
    <source>
        <strain evidence="13">HyVt-501</strain>
    </source>
</reference>
<dbReference type="Gene3D" id="3.10.50.40">
    <property type="match status" value="1"/>
</dbReference>
<keyword evidence="5 9" id="KW-0697">Rotamase</keyword>
<evidence type="ECO:0000256" key="2">
    <source>
        <dbReference type="ARBA" id="ARBA00005464"/>
    </source>
</evidence>
<dbReference type="InterPro" id="IPR036611">
    <property type="entry name" value="Trigger_fac_ribosome-bd_sf"/>
</dbReference>
<dbReference type="GO" id="GO:0043022">
    <property type="term" value="F:ribosome binding"/>
    <property type="evidence" value="ECO:0007669"/>
    <property type="project" value="TreeGrafter"/>
</dbReference>
<dbReference type="SUPFAM" id="SSF109998">
    <property type="entry name" value="Triger factor/SurA peptide-binding domain-like"/>
    <property type="match status" value="1"/>
</dbReference>
<dbReference type="PANTHER" id="PTHR30560">
    <property type="entry name" value="TRIGGER FACTOR CHAPERONE AND PEPTIDYL-PROLYL CIS/TRANS ISOMERASE"/>
    <property type="match status" value="1"/>
</dbReference>
<dbReference type="NCBIfam" id="TIGR00115">
    <property type="entry name" value="tig"/>
    <property type="match status" value="1"/>
</dbReference>
<feature type="domain" description="Trigger factor ribosome-binding bacterial" evidence="11">
    <location>
        <begin position="1"/>
        <end position="145"/>
    </location>
</feature>
<dbReference type="PIRSF" id="PIRSF003095">
    <property type="entry name" value="Trigger_factor"/>
    <property type="match status" value="1"/>
</dbReference>
<dbReference type="GO" id="GO:0051301">
    <property type="term" value="P:cell division"/>
    <property type="evidence" value="ECO:0007669"/>
    <property type="project" value="UniProtKB-KW"/>
</dbReference>
<dbReference type="Gene3D" id="1.10.3120.10">
    <property type="entry name" value="Trigger factor, C-terminal domain"/>
    <property type="match status" value="1"/>
</dbReference>
<comment type="catalytic activity">
    <reaction evidence="1 9">
        <text>[protein]-peptidylproline (omega=180) = [protein]-peptidylproline (omega=0)</text>
        <dbReference type="Rhea" id="RHEA:16237"/>
        <dbReference type="Rhea" id="RHEA-COMP:10747"/>
        <dbReference type="Rhea" id="RHEA-COMP:10748"/>
        <dbReference type="ChEBI" id="CHEBI:83833"/>
        <dbReference type="ChEBI" id="CHEBI:83834"/>
        <dbReference type="EC" id="5.2.1.8"/>
    </reaction>
</comment>
<sequence length="436" mass="50884">MKVKTEEREGLFKALTVEVEGGLVRDALDEIYEKLRQNVEIQGFRKGTAPLWLIRAKYRDYIREEVGKKVANQTLESAIKESQLTPVADVYLEKVDLEEKEGKLTYTVSFEVPPQFELKDVENLEVEIPKVEFSDELVRKKIEQLREDHALWEPVEDRGVEKGDLVTIEYEVEEIKEEGEGEKVSGETSGIVGQNMFREELEKAMVGRKAGEEVELKNLPLFDQEGKEIGRANIRVKIKEVKEKVLPEIGDEFARELGYQNWEEAEKKIEEEVRRDLDRVRRSMVESAVAEKLISLHDVEVPRTLLHREISMMIENRVRELQQFGLDTRYLDYRAMAQEFLPRAEANIKLRYILDKYAKEKGIEVTEEDIERQIKELAEQMNTTKEEVRDYFEKEKLMDVVRSDALRRKALEDIVSRVKVVEKETKEEEDKDEGGS</sequence>
<comment type="domain">
    <text evidence="9">Consists of 3 domains; the N-terminus binds the ribosome, the middle domain has PPIase activity, while the C-terminus has intrinsic chaperone activity on its own.</text>
</comment>
<dbReference type="Proteomes" id="UP000885792">
    <property type="component" value="Unassembled WGS sequence"/>
</dbReference>
<keyword evidence="9" id="KW-0132">Cell division</keyword>
<keyword evidence="9" id="KW-0963">Cytoplasm</keyword>
<dbReference type="GO" id="GO:0003755">
    <property type="term" value="F:peptidyl-prolyl cis-trans isomerase activity"/>
    <property type="evidence" value="ECO:0007669"/>
    <property type="project" value="UniProtKB-UniRule"/>
</dbReference>
<organism evidence="13">
    <name type="scientific">Aquifex aeolicus</name>
    <dbReference type="NCBI Taxonomy" id="63363"/>
    <lineage>
        <taxon>Bacteria</taxon>
        <taxon>Pseudomonadati</taxon>
        <taxon>Aquificota</taxon>
        <taxon>Aquificia</taxon>
        <taxon>Aquificales</taxon>
        <taxon>Aquificaceae</taxon>
        <taxon>Aquifex</taxon>
    </lineage>
</organism>
<keyword evidence="10" id="KW-0175">Coiled coil</keyword>
<keyword evidence="9" id="KW-0131">Cell cycle</keyword>
<dbReference type="EC" id="5.2.1.8" evidence="3 9"/>
<dbReference type="GO" id="GO:0051083">
    <property type="term" value="P:'de novo' cotranslational protein folding"/>
    <property type="evidence" value="ECO:0007669"/>
    <property type="project" value="TreeGrafter"/>
</dbReference>
<comment type="caution">
    <text evidence="13">The sequence shown here is derived from an EMBL/GenBank/DDBJ whole genome shotgun (WGS) entry which is preliminary data.</text>
</comment>
<name>A0A7C5L785_AQUAO</name>
<dbReference type="GO" id="GO:0043335">
    <property type="term" value="P:protein unfolding"/>
    <property type="evidence" value="ECO:0007669"/>
    <property type="project" value="TreeGrafter"/>
</dbReference>
<dbReference type="InterPro" id="IPR037041">
    <property type="entry name" value="Trigger_fac_C_sf"/>
</dbReference>
<dbReference type="Pfam" id="PF05697">
    <property type="entry name" value="Trigger_N"/>
    <property type="match status" value="1"/>
</dbReference>
<comment type="function">
    <text evidence="9">Involved in protein export. Acts as a chaperone by maintaining the newly synthesized protein in an open conformation. Functions as a peptidyl-prolyl cis-trans isomerase.</text>
</comment>
<keyword evidence="7 9" id="KW-0413">Isomerase</keyword>
<dbReference type="GO" id="GO:0015031">
    <property type="term" value="P:protein transport"/>
    <property type="evidence" value="ECO:0007669"/>
    <property type="project" value="UniProtKB-UniRule"/>
</dbReference>
<dbReference type="InterPro" id="IPR008881">
    <property type="entry name" value="Trigger_fac_ribosome-bd_bac"/>
</dbReference>
<evidence type="ECO:0000256" key="1">
    <source>
        <dbReference type="ARBA" id="ARBA00000971"/>
    </source>
</evidence>
<dbReference type="Gene3D" id="3.30.70.1050">
    <property type="entry name" value="Trigger factor ribosome-binding domain"/>
    <property type="match status" value="1"/>
</dbReference>
<evidence type="ECO:0000259" key="11">
    <source>
        <dbReference type="Pfam" id="PF05697"/>
    </source>
</evidence>
<feature type="domain" description="Trigger factor C-terminal" evidence="12">
    <location>
        <begin position="263"/>
        <end position="415"/>
    </location>
</feature>
<dbReference type="EMBL" id="DRNB01000219">
    <property type="protein sequence ID" value="HHJ64467.1"/>
    <property type="molecule type" value="Genomic_DNA"/>
</dbReference>
<evidence type="ECO:0000256" key="7">
    <source>
        <dbReference type="ARBA" id="ARBA00023235"/>
    </source>
</evidence>
<protein>
    <recommendedName>
        <fullName evidence="4 9">Trigger factor</fullName>
        <shortName evidence="9">TF</shortName>
        <ecNumber evidence="3 9">5.2.1.8</ecNumber>
    </recommendedName>
    <alternativeName>
        <fullName evidence="8 9">PPIase</fullName>
    </alternativeName>
</protein>
<dbReference type="InterPro" id="IPR027304">
    <property type="entry name" value="Trigger_fact/SurA_dom_sf"/>
</dbReference>
<proteinExistence type="inferred from homology"/>
<accession>A0A7C5L785</accession>
<dbReference type="Pfam" id="PF05698">
    <property type="entry name" value="Trigger_C"/>
    <property type="match status" value="1"/>
</dbReference>
<dbReference type="InterPro" id="IPR046357">
    <property type="entry name" value="PPIase_dom_sf"/>
</dbReference>
<comment type="subcellular location">
    <subcellularLocation>
        <location evidence="9">Cytoplasm</location>
    </subcellularLocation>
    <text evidence="9">About half TF is bound to the ribosome near the polypeptide exit tunnel while the other half is free in the cytoplasm.</text>
</comment>
<comment type="similarity">
    <text evidence="2 9">Belongs to the FKBP-type PPIase family. Tig subfamily.</text>
</comment>
<feature type="coiled-coil region" evidence="10">
    <location>
        <begin position="363"/>
        <end position="431"/>
    </location>
</feature>
<evidence type="ECO:0000256" key="6">
    <source>
        <dbReference type="ARBA" id="ARBA00023186"/>
    </source>
</evidence>
<evidence type="ECO:0000256" key="3">
    <source>
        <dbReference type="ARBA" id="ARBA00013194"/>
    </source>
</evidence>
<dbReference type="SUPFAM" id="SSF54534">
    <property type="entry name" value="FKBP-like"/>
    <property type="match status" value="1"/>
</dbReference>
<dbReference type="GO" id="GO:0005737">
    <property type="term" value="C:cytoplasm"/>
    <property type="evidence" value="ECO:0007669"/>
    <property type="project" value="UniProtKB-SubCell"/>
</dbReference>
<evidence type="ECO:0000256" key="9">
    <source>
        <dbReference type="HAMAP-Rule" id="MF_00303"/>
    </source>
</evidence>
<evidence type="ECO:0000256" key="10">
    <source>
        <dbReference type="SAM" id="Coils"/>
    </source>
</evidence>